<dbReference type="GO" id="GO:0016758">
    <property type="term" value="F:hexosyltransferase activity"/>
    <property type="evidence" value="ECO:0007669"/>
    <property type="project" value="UniProtKB-ARBA"/>
</dbReference>
<gene>
    <name evidence="7" type="ORF">SAMN04489732_12051</name>
</gene>
<sequence length="429" mass="46566">MRVLFVTAAFKAHLYVQVPLAAAFRNAGHDVRVAAAPDMADIIATTGLPGFPVGGTIDLAAIMSAPEQQPGPPRSGPVRKPAQTEYTQDDPFTELEYTAWGHRTLFNHEKIFDDLIKLGRDWQPDLIIRDPFVLAAAVAARVCGAVDVRMLFGSDTMGQIRAACFGAGNGRQRSLGKPDPVRDWLQPILESHGQTFDEQIVLGLRSVIGWPAWTWQPPDVHYLPTRPLAFHGPYRVERWMHEAPARPRVCVTLGISHRDHGFGQNSWVGTAFDAVADLDAEVIALFNPAQIGSRTVPPNVRVVEFAPLNVLLPTCSAVVHHGGYGAMAAALEYGVPQLIVPNVESTEKWWGPIALANGLEEQGAGAYVCDSDQLTAGLLHDHLVKALGDPGMAANAIRLSREAKSVPSPNDTVRVLEDLVAEQRAPGRR</sequence>
<dbReference type="PANTHER" id="PTHR48050">
    <property type="entry name" value="STEROL 3-BETA-GLUCOSYLTRANSFERASE"/>
    <property type="match status" value="1"/>
</dbReference>
<feature type="region of interest" description="Disordered" evidence="4">
    <location>
        <begin position="66"/>
        <end position="87"/>
    </location>
</feature>
<dbReference type="STRING" id="394193.SAMN04489732_12051"/>
<dbReference type="InterPro" id="IPR002213">
    <property type="entry name" value="UDP_glucos_trans"/>
</dbReference>
<evidence type="ECO:0000313" key="7">
    <source>
        <dbReference type="EMBL" id="SEP52388.1"/>
    </source>
</evidence>
<dbReference type="EMBL" id="FOEF01000020">
    <property type="protein sequence ID" value="SEP52388.1"/>
    <property type="molecule type" value="Genomic_DNA"/>
</dbReference>
<dbReference type="CDD" id="cd03784">
    <property type="entry name" value="GT1_Gtf-like"/>
    <property type="match status" value="1"/>
</dbReference>
<evidence type="ECO:0000259" key="6">
    <source>
        <dbReference type="Pfam" id="PF21036"/>
    </source>
</evidence>
<dbReference type="PANTHER" id="PTHR48050:SF13">
    <property type="entry name" value="STEROL 3-BETA-GLUCOSYLTRANSFERASE UGT80A2"/>
    <property type="match status" value="1"/>
</dbReference>
<keyword evidence="3 7" id="KW-0808">Transferase</keyword>
<evidence type="ECO:0000256" key="3">
    <source>
        <dbReference type="ARBA" id="ARBA00022679"/>
    </source>
</evidence>
<dbReference type="Pfam" id="PF21036">
    <property type="entry name" value="EryCIII-like_N"/>
    <property type="match status" value="1"/>
</dbReference>
<dbReference type="Pfam" id="PF06722">
    <property type="entry name" value="EryCIII-like_C"/>
    <property type="match status" value="1"/>
</dbReference>
<feature type="domain" description="Erythromycin biosynthesis protein CIII-like C-terminal" evidence="5">
    <location>
        <begin position="272"/>
        <end position="419"/>
    </location>
</feature>
<dbReference type="Proteomes" id="UP000198582">
    <property type="component" value="Unassembled WGS sequence"/>
</dbReference>
<reference evidence="7 8" key="1">
    <citation type="submission" date="2016-10" db="EMBL/GenBank/DDBJ databases">
        <authorList>
            <person name="de Groot N.N."/>
        </authorList>
    </citation>
    <scope>NUCLEOTIDE SEQUENCE [LARGE SCALE GENOMIC DNA]</scope>
    <source>
        <strain evidence="7 8">DSM 44993</strain>
    </source>
</reference>
<dbReference type="InterPro" id="IPR050426">
    <property type="entry name" value="Glycosyltransferase_28"/>
</dbReference>
<evidence type="ECO:0000256" key="2">
    <source>
        <dbReference type="ARBA" id="ARBA00022676"/>
    </source>
</evidence>
<dbReference type="GO" id="GO:0017000">
    <property type="term" value="P:antibiotic biosynthetic process"/>
    <property type="evidence" value="ECO:0007669"/>
    <property type="project" value="UniProtKB-ARBA"/>
</dbReference>
<dbReference type="InterPro" id="IPR048284">
    <property type="entry name" value="EryCIII-like_N"/>
</dbReference>
<evidence type="ECO:0000256" key="1">
    <source>
        <dbReference type="ARBA" id="ARBA00006962"/>
    </source>
</evidence>
<name>A0A1H8YLW6_9PSEU</name>
<dbReference type="SUPFAM" id="SSF53756">
    <property type="entry name" value="UDP-Glycosyltransferase/glycogen phosphorylase"/>
    <property type="match status" value="1"/>
</dbReference>
<evidence type="ECO:0000259" key="5">
    <source>
        <dbReference type="Pfam" id="PF06722"/>
    </source>
</evidence>
<proteinExistence type="inferred from homology"/>
<dbReference type="AlphaFoldDB" id="A0A1H8YLW6"/>
<keyword evidence="2" id="KW-0328">Glycosyltransferase</keyword>
<dbReference type="OrthoDB" id="5488434at2"/>
<evidence type="ECO:0000256" key="4">
    <source>
        <dbReference type="SAM" id="MobiDB-lite"/>
    </source>
</evidence>
<protein>
    <submittedName>
        <fullName evidence="7">UDP:flavonoid glycosyltransferase YjiC, YdhE family</fullName>
    </submittedName>
</protein>
<accession>A0A1H8YLW6</accession>
<dbReference type="InterPro" id="IPR010610">
    <property type="entry name" value="EryCIII-like_C"/>
</dbReference>
<keyword evidence="8" id="KW-1185">Reference proteome</keyword>
<comment type="similarity">
    <text evidence="1">Belongs to the glycosyltransferase 28 family.</text>
</comment>
<feature type="domain" description="Erythromycin biosynthesis protein CIII-like N-terminal" evidence="6">
    <location>
        <begin position="23"/>
        <end position="254"/>
    </location>
</feature>
<organism evidence="7 8">
    <name type="scientific">Amycolatopsis saalfeldensis</name>
    <dbReference type="NCBI Taxonomy" id="394193"/>
    <lineage>
        <taxon>Bacteria</taxon>
        <taxon>Bacillati</taxon>
        <taxon>Actinomycetota</taxon>
        <taxon>Actinomycetes</taxon>
        <taxon>Pseudonocardiales</taxon>
        <taxon>Pseudonocardiaceae</taxon>
        <taxon>Amycolatopsis</taxon>
    </lineage>
</organism>
<dbReference type="RefSeq" id="WP_091625576.1">
    <property type="nucleotide sequence ID" value="NZ_FOEF01000020.1"/>
</dbReference>
<evidence type="ECO:0000313" key="8">
    <source>
        <dbReference type="Proteomes" id="UP000198582"/>
    </source>
</evidence>
<dbReference type="Gene3D" id="3.40.50.2000">
    <property type="entry name" value="Glycogen Phosphorylase B"/>
    <property type="match status" value="2"/>
</dbReference>
<dbReference type="GO" id="GO:0008194">
    <property type="term" value="F:UDP-glycosyltransferase activity"/>
    <property type="evidence" value="ECO:0007669"/>
    <property type="project" value="InterPro"/>
</dbReference>